<dbReference type="Proteomes" id="UP000184010">
    <property type="component" value="Unassembled WGS sequence"/>
</dbReference>
<protein>
    <submittedName>
        <fullName evidence="1">Type I phosphodiesterase / nucleotide pyrophosphatase</fullName>
    </submittedName>
</protein>
<dbReference type="STRING" id="1121395.SAMN02745215_00515"/>
<dbReference type="InterPro" id="IPR002591">
    <property type="entry name" value="Phosphodiest/P_Trfase"/>
</dbReference>
<keyword evidence="2" id="KW-1185">Reference proteome</keyword>
<dbReference type="AlphaFoldDB" id="A0A1M7S4M8"/>
<dbReference type="Gene3D" id="3.40.720.10">
    <property type="entry name" value="Alkaline Phosphatase, subunit A"/>
    <property type="match status" value="3"/>
</dbReference>
<dbReference type="SUPFAM" id="SSF53649">
    <property type="entry name" value="Alkaline phosphatase-like"/>
    <property type="match status" value="1"/>
</dbReference>
<evidence type="ECO:0000313" key="1">
    <source>
        <dbReference type="EMBL" id="SHN53275.1"/>
    </source>
</evidence>
<reference evidence="2" key="1">
    <citation type="submission" date="2016-12" db="EMBL/GenBank/DDBJ databases">
        <authorList>
            <person name="Varghese N."/>
            <person name="Submissions S."/>
        </authorList>
    </citation>
    <scope>NUCLEOTIDE SEQUENCE [LARGE SCALE GENOMIC DNA]</scope>
    <source>
        <strain evidence="2">DSM 11544</strain>
    </source>
</reference>
<dbReference type="GO" id="GO:0016787">
    <property type="term" value="F:hydrolase activity"/>
    <property type="evidence" value="ECO:0007669"/>
    <property type="project" value="UniProtKB-ARBA"/>
</dbReference>
<accession>A0A1M7S4M8</accession>
<sequence length="672" mass="74986">MKRKAMSDKILVLGLDGMDPSLALKFVNKGSMPNLKKLMEQGAQRADLRMLGAMPTITPAQWTTLATGAYPETHGITDFWNQSKEDLSEIVYSLDSGMCQAEQLWNCFAEAGKKTLVWHWPGSSWPPTSDSKNLFVVDGAQPAAVNMSVANVDGEKMVFAANNVNKVGYKPCSTDDTGAGCVIQDLPEEDSAGGSFLLERHKKKTVKNLFMSLEEGAAGLDNLPYDRVVSPIKEAEGWAHAPAGAKEFYFVTSNGLVRRPALILKNESGVYDSIALYRSKKDENPFASMKEKEFAFTVVDDCNVNGEQIPCARSYKPMEIAPDGSRVRMWMSTAFDIANDVRWSPKSMYQDVISNVGYVPPFCQLGGSNFENCRELLNPVWAHYVQWQADALNYLIKEQGIEVVFSHIHFIDHQGHQYWNYALEKEGVGNEEGYQGLIEKVYQDADRYIGEFMYLLDEDWTIFITSDHGLQIHYEELPLLGDGMGCNIRVMQELGYTVLKKDENGQELREIDWEQTRAVATRSSYIWVNLKGRNSTGIVDPKDKQALEEKIIDDLYNYRHPKSGKRVVGIALRNKDAQVLGLSGDETGDIVYMCKEGCCREHGESMSTYDGYFDTSISPIFVAAGKGLKKGFTTTRVIRQVDFAPTLAILGGVKIPAHCEGAPAYQILAEEL</sequence>
<name>A0A1M7S4M8_9FIRM</name>
<evidence type="ECO:0000313" key="2">
    <source>
        <dbReference type="Proteomes" id="UP000184010"/>
    </source>
</evidence>
<dbReference type="PANTHER" id="PTHR10151:SF120">
    <property type="entry name" value="BIS(5'-ADENOSYL)-TRIPHOSPHATASE"/>
    <property type="match status" value="1"/>
</dbReference>
<gene>
    <name evidence="1" type="ORF">SAMN02745215_00515</name>
</gene>
<organism evidence="1 2">
    <name type="scientific">Desulfitobacterium chlororespirans DSM 11544</name>
    <dbReference type="NCBI Taxonomy" id="1121395"/>
    <lineage>
        <taxon>Bacteria</taxon>
        <taxon>Bacillati</taxon>
        <taxon>Bacillota</taxon>
        <taxon>Clostridia</taxon>
        <taxon>Eubacteriales</taxon>
        <taxon>Desulfitobacteriaceae</taxon>
        <taxon>Desulfitobacterium</taxon>
    </lineage>
</organism>
<dbReference type="PANTHER" id="PTHR10151">
    <property type="entry name" value="ECTONUCLEOTIDE PYROPHOSPHATASE/PHOSPHODIESTERASE"/>
    <property type="match status" value="1"/>
</dbReference>
<proteinExistence type="predicted"/>
<dbReference type="RefSeq" id="WP_072771112.1">
    <property type="nucleotide sequence ID" value="NZ_FRDN01000003.1"/>
</dbReference>
<dbReference type="EMBL" id="FRDN01000003">
    <property type="protein sequence ID" value="SHN53275.1"/>
    <property type="molecule type" value="Genomic_DNA"/>
</dbReference>
<dbReference type="Pfam" id="PF01663">
    <property type="entry name" value="Phosphodiest"/>
    <property type="match status" value="2"/>
</dbReference>
<dbReference type="InterPro" id="IPR017850">
    <property type="entry name" value="Alkaline_phosphatase_core_sf"/>
</dbReference>